<dbReference type="EMBL" id="AFFY01000010">
    <property type="protein sequence ID" value="EHH01384.1"/>
    <property type="molecule type" value="Genomic_DNA"/>
</dbReference>
<keyword evidence="3" id="KW-1185">Reference proteome</keyword>
<feature type="domain" description="DUF7688" evidence="1">
    <location>
        <begin position="2"/>
        <end position="71"/>
    </location>
</feature>
<comment type="caution">
    <text evidence="2">The sequence shown here is derived from an EMBL/GenBank/DDBJ whole genome shotgun (WGS) entry which is preliminary data.</text>
</comment>
<dbReference type="OrthoDB" id="1081774at2"/>
<dbReference type="eggNOG" id="ENOG50340ZU">
    <property type="taxonomic scope" value="Bacteria"/>
</dbReference>
<protein>
    <recommendedName>
        <fullName evidence="1">DUF7688 domain-containing protein</fullName>
    </recommendedName>
</protein>
<dbReference type="AlphaFoldDB" id="G5SMW7"/>
<organism evidence="2 3">
    <name type="scientific">Paraprevotella clara YIT 11840</name>
    <dbReference type="NCBI Taxonomy" id="762968"/>
    <lineage>
        <taxon>Bacteria</taxon>
        <taxon>Pseudomonadati</taxon>
        <taxon>Bacteroidota</taxon>
        <taxon>Bacteroidia</taxon>
        <taxon>Bacteroidales</taxon>
        <taxon>Prevotellaceae</taxon>
        <taxon>Paraprevotella</taxon>
    </lineage>
</organism>
<evidence type="ECO:0000259" key="1">
    <source>
        <dbReference type="Pfam" id="PF24737"/>
    </source>
</evidence>
<dbReference type="RefSeq" id="WP_008617842.1">
    <property type="nucleotide sequence ID" value="NZ_JH376586.1"/>
</dbReference>
<dbReference type="STRING" id="762968.HMPREF9441_00694"/>
<dbReference type="PATRIC" id="fig|762968.3.peg.617"/>
<evidence type="ECO:0000313" key="2">
    <source>
        <dbReference type="EMBL" id="EHH01384.1"/>
    </source>
</evidence>
<evidence type="ECO:0000313" key="3">
    <source>
        <dbReference type="Proteomes" id="UP000003598"/>
    </source>
</evidence>
<dbReference type="Pfam" id="PF24737">
    <property type="entry name" value="DUF7688"/>
    <property type="match status" value="1"/>
</dbReference>
<accession>G5SMW7</accession>
<dbReference type="InterPro" id="IPR056105">
    <property type="entry name" value="DUF7688"/>
</dbReference>
<dbReference type="HOGENOM" id="CLU_184249_0_0_10"/>
<gene>
    <name evidence="2" type="ORF">HMPREF9441_00694</name>
</gene>
<name>G5SMW7_9BACT</name>
<dbReference type="GeneID" id="93556405"/>
<dbReference type="Proteomes" id="UP000003598">
    <property type="component" value="Unassembled WGS sequence"/>
</dbReference>
<reference evidence="2 3" key="1">
    <citation type="submission" date="2011-03" db="EMBL/GenBank/DDBJ databases">
        <authorList>
            <person name="Weinstock G."/>
            <person name="Sodergren E."/>
            <person name="Clifton S."/>
            <person name="Fulton L."/>
            <person name="Fulton B."/>
            <person name="Courtney L."/>
            <person name="Fronick C."/>
            <person name="Harrison M."/>
            <person name="Strong C."/>
            <person name="Farmer C."/>
            <person name="Delahaunty K."/>
            <person name="Markovic C."/>
            <person name="Hall O."/>
            <person name="Minx P."/>
            <person name="Tomlinson C."/>
            <person name="Mitreva M."/>
            <person name="Hou S."/>
            <person name="Chen J."/>
            <person name="Wollam A."/>
            <person name="Pepin K.H."/>
            <person name="Johnson M."/>
            <person name="Bhonagiri V."/>
            <person name="Zhang X."/>
            <person name="Suruliraj S."/>
            <person name="Warren W."/>
            <person name="Chinwalla A."/>
            <person name="Mardis E.R."/>
            <person name="Wilson R.K."/>
        </authorList>
    </citation>
    <scope>NUCLEOTIDE SEQUENCE [LARGE SCALE GENOMIC DNA]</scope>
    <source>
        <strain evidence="2 3">YIT 11840</strain>
    </source>
</reference>
<proteinExistence type="predicted"/>
<sequence>MKEEIRQNGKTVLESEDGLSVGMIFNNLTGVNLKGLEYRNYLDCVLLPMGLKKGTLEMFPDGVPVKSGTIR</sequence>